<evidence type="ECO:0000313" key="8">
    <source>
        <dbReference type="EMBL" id="MBD1379488.1"/>
    </source>
</evidence>
<dbReference type="Gene3D" id="3.30.300.30">
    <property type="match status" value="1"/>
</dbReference>
<dbReference type="GO" id="GO:0031177">
    <property type="term" value="F:phosphopantetheine binding"/>
    <property type="evidence" value="ECO:0007669"/>
    <property type="project" value="TreeGrafter"/>
</dbReference>
<dbReference type="PROSITE" id="PS00455">
    <property type="entry name" value="AMP_BINDING"/>
    <property type="match status" value="1"/>
</dbReference>
<dbReference type="Proteomes" id="UP000626844">
    <property type="component" value="Unassembled WGS sequence"/>
</dbReference>
<dbReference type="InterPro" id="IPR010071">
    <property type="entry name" value="AA_adenyl_dom"/>
</dbReference>
<dbReference type="InterPro" id="IPR020845">
    <property type="entry name" value="AMP-binding_CS"/>
</dbReference>
<dbReference type="Pfam" id="PF00550">
    <property type="entry name" value="PP-binding"/>
    <property type="match status" value="1"/>
</dbReference>
<dbReference type="PANTHER" id="PTHR45527:SF1">
    <property type="entry name" value="FATTY ACID SYNTHASE"/>
    <property type="match status" value="1"/>
</dbReference>
<organism evidence="8 9">
    <name type="scientific">Metabacillus arenae</name>
    <dbReference type="NCBI Taxonomy" id="2771434"/>
    <lineage>
        <taxon>Bacteria</taxon>
        <taxon>Bacillati</taxon>
        <taxon>Bacillota</taxon>
        <taxon>Bacilli</taxon>
        <taxon>Bacillales</taxon>
        <taxon>Bacillaceae</taxon>
        <taxon>Metabacillus</taxon>
    </lineage>
</organism>
<dbReference type="NCBIfam" id="TIGR01733">
    <property type="entry name" value="AA-adenyl-dom"/>
    <property type="match status" value="1"/>
</dbReference>
<dbReference type="PROSITE" id="PS50075">
    <property type="entry name" value="CARRIER"/>
    <property type="match status" value="1"/>
</dbReference>
<evidence type="ECO:0000313" key="9">
    <source>
        <dbReference type="Proteomes" id="UP000626844"/>
    </source>
</evidence>
<comment type="caution">
    <text evidence="8">The sequence shown here is derived from an EMBL/GenBank/DDBJ whole genome shotgun (WGS) entry which is preliminary data.</text>
</comment>
<dbReference type="Gene3D" id="3.30.559.10">
    <property type="entry name" value="Chloramphenicol acetyltransferase-like domain"/>
    <property type="match status" value="1"/>
</dbReference>
<dbReference type="InterPro" id="IPR023213">
    <property type="entry name" value="CAT-like_dom_sf"/>
</dbReference>
<sequence>MNTLEGYSLSSQQKRIWDLQTTFNSLLYNYLSMKIEGNLSIPELTNCFLNVINQHEILRSSFQDFDGIDYPIQIISEKAMAGFSYSENTSSEEDNQQNPKEIVTNKLQMERGKTIQIELKKVNDHEYKLDLYGIALCTDFKSLQLIVKQVFELYTSKNTVPQQEIIQYVDFSQWQNDLFENEHLISYEKFQLSKNVLPYEMLTESSTESDQQSLRLKVSKKLSGKIKELAKQHNTSISTVFYTGWKAFLSKVACHDIQVGMVIDGRTYEELKQSIGQFEKVVPIQAKYDQGTFIEYNDIIQNEITGLMENVEYLNLSNLLESPENYIPYQFRFLDHEPAKQEEIKLKIIDLVTEDEKYKLLLSVLPAKEDFELFLQFNACMFSEIDAEKLFSQYLYFLEQCVDRHSEQVASISYLSKEEDENLFNRLNHESYLTHGLDSFQSNRNVIEYIEDKVQANGELLAIIDGAQSITYQELNKKANQLARYLHRFLQPEDRVVLCLPRSVEAIISMLAVLKTGASFVPVDIKWPINRINYVVGDSGAKLLISNQQNLLSELKELAVKCVDLEEESELIKEQDESSPYTPLAPQQLAYVLYTSGSTGLPKGVGIQHGSLLNYLEWFDQQFLNERIRLPFISELGFDAFLKQVFYPLMIGEQITLFSEDEILNPQRFIRGFLDKQLNALNCVPSLWASIIVEIQKDEELAASLRNQLRVLFVGGEKISTSLLIRTWDLFPHLQVVNLYGPTEITSNATFAIVKNERFVPIGSPVKNAEAYVLDEEMKRTSAGEIGELYIGGTGLARGYLGKTAQTAAHFVPHPFSKLPGKRLYKTGDHVRLMANGQLEFIGRVDEQIKVNGKRVDLNEIEAVIMQHPGVKDAVVLSIDNSQGLSLIAFCVPSVEISDDELKAFSRKWLPQYMVPVKFISLTEIPLNANGKTDKRALCDLYEQFKEETYVAPRNDFEEVIAGIWKGVLKRKQVGITDNFFELGGHSLNATQIISRIRKIYQLEIPVSLLFETETTEKLCAEMYSFYPEQIEYISMVSKAYLEAQKMANEESMQKQ</sequence>
<dbReference type="InterPro" id="IPR025110">
    <property type="entry name" value="AMP-bd_C"/>
</dbReference>
<dbReference type="GO" id="GO:0008610">
    <property type="term" value="P:lipid biosynthetic process"/>
    <property type="evidence" value="ECO:0007669"/>
    <property type="project" value="UniProtKB-ARBA"/>
</dbReference>
<evidence type="ECO:0000256" key="5">
    <source>
        <dbReference type="ARBA" id="ARBA00023194"/>
    </source>
</evidence>
<dbReference type="InterPro" id="IPR000873">
    <property type="entry name" value="AMP-dep_synth/lig_dom"/>
</dbReference>
<evidence type="ECO:0000256" key="6">
    <source>
        <dbReference type="SAM" id="Coils"/>
    </source>
</evidence>
<keyword evidence="6" id="KW-0175">Coiled coil</keyword>
<dbReference type="SUPFAM" id="SSF47336">
    <property type="entry name" value="ACP-like"/>
    <property type="match status" value="1"/>
</dbReference>
<protein>
    <submittedName>
        <fullName evidence="8">Amino acid adenylation domain-containing protein</fullName>
    </submittedName>
</protein>
<dbReference type="Gene3D" id="3.40.50.980">
    <property type="match status" value="2"/>
</dbReference>
<dbReference type="Pfam" id="PF00668">
    <property type="entry name" value="Condensation"/>
    <property type="match status" value="1"/>
</dbReference>
<keyword evidence="9" id="KW-1185">Reference proteome</keyword>
<dbReference type="GO" id="GO:0003824">
    <property type="term" value="F:catalytic activity"/>
    <property type="evidence" value="ECO:0007669"/>
    <property type="project" value="InterPro"/>
</dbReference>
<gene>
    <name evidence="8" type="ORF">IC621_04535</name>
</gene>
<dbReference type="EMBL" id="JACXAI010000004">
    <property type="protein sequence ID" value="MBD1379488.1"/>
    <property type="molecule type" value="Genomic_DNA"/>
</dbReference>
<evidence type="ECO:0000256" key="1">
    <source>
        <dbReference type="ARBA" id="ARBA00001957"/>
    </source>
</evidence>
<comment type="cofactor">
    <cofactor evidence="1">
        <name>pantetheine 4'-phosphate</name>
        <dbReference type="ChEBI" id="CHEBI:47942"/>
    </cofactor>
</comment>
<dbReference type="RefSeq" id="WP_191156189.1">
    <property type="nucleotide sequence ID" value="NZ_JACXAI010000004.1"/>
</dbReference>
<dbReference type="PANTHER" id="PTHR45527">
    <property type="entry name" value="NONRIBOSOMAL PEPTIDE SYNTHETASE"/>
    <property type="match status" value="1"/>
</dbReference>
<reference evidence="8" key="1">
    <citation type="submission" date="2020-09" db="EMBL/GenBank/DDBJ databases">
        <title>A novel bacterium of genus Bacillus, isolated from South China Sea.</title>
        <authorList>
            <person name="Huang H."/>
            <person name="Mo K."/>
            <person name="Hu Y."/>
        </authorList>
    </citation>
    <scope>NUCLEOTIDE SEQUENCE</scope>
    <source>
        <strain evidence="8">IB182487</strain>
    </source>
</reference>
<dbReference type="InterPro" id="IPR001242">
    <property type="entry name" value="Condensation_dom"/>
</dbReference>
<feature type="domain" description="Carrier" evidence="7">
    <location>
        <begin position="952"/>
        <end position="1027"/>
    </location>
</feature>
<dbReference type="Pfam" id="PF00501">
    <property type="entry name" value="AMP-binding"/>
    <property type="match status" value="1"/>
</dbReference>
<dbReference type="InterPro" id="IPR045851">
    <property type="entry name" value="AMP-bd_C_sf"/>
</dbReference>
<keyword evidence="4" id="KW-0597">Phosphoprotein</keyword>
<dbReference type="GO" id="GO:0005737">
    <property type="term" value="C:cytoplasm"/>
    <property type="evidence" value="ECO:0007669"/>
    <property type="project" value="TreeGrafter"/>
</dbReference>
<dbReference type="PROSITE" id="PS00012">
    <property type="entry name" value="PHOSPHOPANTETHEINE"/>
    <property type="match status" value="1"/>
</dbReference>
<dbReference type="FunFam" id="1.10.1200.10:FF:000005">
    <property type="entry name" value="Nonribosomal peptide synthetase 1"/>
    <property type="match status" value="1"/>
</dbReference>
<dbReference type="Gene3D" id="1.10.1200.10">
    <property type="entry name" value="ACP-like"/>
    <property type="match status" value="1"/>
</dbReference>
<proteinExistence type="inferred from homology"/>
<dbReference type="AlphaFoldDB" id="A0A926RVA7"/>
<evidence type="ECO:0000259" key="7">
    <source>
        <dbReference type="PROSITE" id="PS50075"/>
    </source>
</evidence>
<comment type="similarity">
    <text evidence="2">Belongs to the ATP-dependent AMP-binding enzyme family.</text>
</comment>
<accession>A0A926RVA7</accession>
<dbReference type="InterPro" id="IPR009081">
    <property type="entry name" value="PP-bd_ACP"/>
</dbReference>
<feature type="coiled-coil region" evidence="6">
    <location>
        <begin position="548"/>
        <end position="575"/>
    </location>
</feature>
<dbReference type="GO" id="GO:0043041">
    <property type="term" value="P:amino acid activation for nonribosomal peptide biosynthetic process"/>
    <property type="evidence" value="ECO:0007669"/>
    <property type="project" value="TreeGrafter"/>
</dbReference>
<evidence type="ECO:0000256" key="4">
    <source>
        <dbReference type="ARBA" id="ARBA00022553"/>
    </source>
</evidence>
<dbReference type="InterPro" id="IPR006162">
    <property type="entry name" value="Ppantetheine_attach_site"/>
</dbReference>
<keyword evidence="5" id="KW-0045">Antibiotic biosynthesis</keyword>
<dbReference type="SUPFAM" id="SSF52777">
    <property type="entry name" value="CoA-dependent acyltransferases"/>
    <property type="match status" value="2"/>
</dbReference>
<dbReference type="InterPro" id="IPR036736">
    <property type="entry name" value="ACP-like_sf"/>
</dbReference>
<dbReference type="CDD" id="cd05930">
    <property type="entry name" value="A_NRPS"/>
    <property type="match status" value="1"/>
</dbReference>
<evidence type="ECO:0000256" key="2">
    <source>
        <dbReference type="ARBA" id="ARBA00006432"/>
    </source>
</evidence>
<evidence type="ECO:0000256" key="3">
    <source>
        <dbReference type="ARBA" id="ARBA00022450"/>
    </source>
</evidence>
<dbReference type="Gene3D" id="2.30.38.10">
    <property type="entry name" value="Luciferase, Domain 3"/>
    <property type="match status" value="1"/>
</dbReference>
<name>A0A926RVA7_9BACI</name>
<dbReference type="Gene3D" id="3.30.559.30">
    <property type="entry name" value="Nonribosomal peptide synthetase, condensation domain"/>
    <property type="match status" value="1"/>
</dbReference>
<dbReference type="GO" id="GO:0017000">
    <property type="term" value="P:antibiotic biosynthetic process"/>
    <property type="evidence" value="ECO:0007669"/>
    <property type="project" value="UniProtKB-KW"/>
</dbReference>
<dbReference type="Pfam" id="PF13193">
    <property type="entry name" value="AMP-binding_C"/>
    <property type="match status" value="1"/>
</dbReference>
<dbReference type="GO" id="GO:0044550">
    <property type="term" value="P:secondary metabolite biosynthetic process"/>
    <property type="evidence" value="ECO:0007669"/>
    <property type="project" value="TreeGrafter"/>
</dbReference>
<dbReference type="FunFam" id="3.40.50.980:FF:000001">
    <property type="entry name" value="Non-ribosomal peptide synthetase"/>
    <property type="match status" value="1"/>
</dbReference>
<keyword evidence="3" id="KW-0596">Phosphopantetheine</keyword>
<dbReference type="SUPFAM" id="SSF56801">
    <property type="entry name" value="Acetyl-CoA synthetase-like"/>
    <property type="match status" value="1"/>
</dbReference>